<dbReference type="GO" id="GO:0005634">
    <property type="term" value="C:nucleus"/>
    <property type="evidence" value="ECO:0007669"/>
    <property type="project" value="UniProtKB-SubCell"/>
</dbReference>
<keyword evidence="8" id="KW-0326">Glycosidase</keyword>
<dbReference type="InterPro" id="IPR005122">
    <property type="entry name" value="Uracil-DNA_glycosylase-like"/>
</dbReference>
<dbReference type="SMART" id="SM00986">
    <property type="entry name" value="UDG"/>
    <property type="match status" value="1"/>
</dbReference>
<evidence type="ECO:0000256" key="3">
    <source>
        <dbReference type="ARBA" id="ARBA00022763"/>
    </source>
</evidence>
<dbReference type="Proteomes" id="UP000327013">
    <property type="component" value="Unassembled WGS sequence"/>
</dbReference>
<dbReference type="NCBIfam" id="NF003589">
    <property type="entry name" value="PRK05254.1-2"/>
    <property type="match status" value="1"/>
</dbReference>
<feature type="compositionally biased region" description="Low complexity" evidence="11">
    <location>
        <begin position="700"/>
        <end position="733"/>
    </location>
</feature>
<dbReference type="AlphaFoldDB" id="A0A5N6KTL2"/>
<evidence type="ECO:0000256" key="8">
    <source>
        <dbReference type="ARBA" id="ARBA00023295"/>
    </source>
</evidence>
<comment type="catalytic activity">
    <reaction evidence="9">
        <text>Hydrolyzes single-stranded DNA or mismatched double-stranded DNA and polynucleotides, releasing free uracil.</text>
        <dbReference type="EC" id="3.2.2.27"/>
    </reaction>
</comment>
<evidence type="ECO:0000256" key="10">
    <source>
        <dbReference type="PROSITE-ProRule" id="PRU10072"/>
    </source>
</evidence>
<feature type="compositionally biased region" description="Polar residues" evidence="11">
    <location>
        <begin position="291"/>
        <end position="303"/>
    </location>
</feature>
<dbReference type="OrthoDB" id="10031947at2759"/>
<comment type="similarity">
    <text evidence="1 9">Belongs to the uracil-DNA glycosylase (UDG) superfamily. UNG family.</text>
</comment>
<protein>
    <recommendedName>
        <fullName evidence="9">Uracil-DNA glycosylase</fullName>
        <shortName evidence="9">UDG</shortName>
        <ecNumber evidence="9">3.2.2.27</ecNumber>
    </recommendedName>
</protein>
<name>A0A5N6KTL2_9ROSI</name>
<feature type="domain" description="Uracil-DNA glycosylase-like" evidence="13">
    <location>
        <begin position="812"/>
        <end position="977"/>
    </location>
</feature>
<evidence type="ECO:0000256" key="9">
    <source>
        <dbReference type="HAMAP-Rule" id="MF_03166"/>
    </source>
</evidence>
<feature type="compositionally biased region" description="Polar residues" evidence="11">
    <location>
        <begin position="94"/>
        <end position="109"/>
    </location>
</feature>
<keyword evidence="12" id="KW-0812">Transmembrane</keyword>
<dbReference type="GO" id="GO:0005739">
    <property type="term" value="C:mitochondrion"/>
    <property type="evidence" value="ECO:0007669"/>
    <property type="project" value="UniProtKB-SubCell"/>
</dbReference>
<evidence type="ECO:0000256" key="11">
    <source>
        <dbReference type="SAM" id="MobiDB-lite"/>
    </source>
</evidence>
<comment type="similarity">
    <text evidence="2">Belongs to the glycosyl hydrolase 43 family.</text>
</comment>
<dbReference type="SMART" id="SM00987">
    <property type="entry name" value="UreE_C"/>
    <property type="match status" value="1"/>
</dbReference>
<feature type="region of interest" description="Disordered" evidence="11">
    <location>
        <begin position="65"/>
        <end position="109"/>
    </location>
</feature>
<dbReference type="NCBIfam" id="TIGR00628">
    <property type="entry name" value="ung"/>
    <property type="match status" value="1"/>
</dbReference>
<dbReference type="HAMAP" id="MF_00148">
    <property type="entry name" value="UDG"/>
    <property type="match status" value="1"/>
</dbReference>
<feature type="region of interest" description="Disordered" evidence="11">
    <location>
        <begin position="1"/>
        <end position="22"/>
    </location>
</feature>
<feature type="region of interest" description="Disordered" evidence="11">
    <location>
        <begin position="274"/>
        <end position="306"/>
    </location>
</feature>
<dbReference type="NCBIfam" id="NF003588">
    <property type="entry name" value="PRK05254.1-1"/>
    <property type="match status" value="1"/>
</dbReference>
<keyword evidence="4 9" id="KW-0378">Hydrolase</keyword>
<evidence type="ECO:0000256" key="6">
    <source>
        <dbReference type="ARBA" id="ARBA00023204"/>
    </source>
</evidence>
<evidence type="ECO:0000256" key="12">
    <source>
        <dbReference type="SAM" id="Phobius"/>
    </source>
</evidence>
<keyword evidence="6 9" id="KW-0234">DNA repair</keyword>
<dbReference type="Gene3D" id="2.115.10.20">
    <property type="entry name" value="Glycosyl hydrolase domain, family 43"/>
    <property type="match status" value="1"/>
</dbReference>
<keyword evidence="15" id="KW-1185">Reference proteome</keyword>
<dbReference type="SUPFAM" id="SSF75005">
    <property type="entry name" value="Arabinanase/levansucrase/invertase"/>
    <property type="match status" value="1"/>
</dbReference>
<dbReference type="InterPro" id="IPR036895">
    <property type="entry name" value="Uracil-DNA_glycosylase-like_sf"/>
</dbReference>
<evidence type="ECO:0000259" key="13">
    <source>
        <dbReference type="SMART" id="SM00986"/>
    </source>
</evidence>
<dbReference type="EC" id="3.2.2.27" evidence="9"/>
<keyword evidence="3 9" id="KW-0227">DNA damage</keyword>
<dbReference type="PANTHER" id="PTHR11264:SF0">
    <property type="entry name" value="URACIL-DNA GLYCOSYLASE"/>
    <property type="match status" value="1"/>
</dbReference>
<comment type="function">
    <text evidence="9">Excises uracil residues from the DNA which can arise as a result of misincorporation of dUMP residues by DNA polymerase or due to deamination of cytosine.</text>
</comment>
<feature type="transmembrane region" description="Helical" evidence="12">
    <location>
        <begin position="120"/>
        <end position="140"/>
    </location>
</feature>
<accession>A0A5N6KTL2</accession>
<dbReference type="GO" id="GO:0005975">
    <property type="term" value="P:carbohydrate metabolic process"/>
    <property type="evidence" value="ECO:0007669"/>
    <property type="project" value="InterPro"/>
</dbReference>
<dbReference type="PROSITE" id="PS00130">
    <property type="entry name" value="U_DNA_GLYCOSYLASE"/>
    <property type="match status" value="1"/>
</dbReference>
<dbReference type="EMBL" id="VIBQ01000012">
    <property type="protein sequence ID" value="KAB8343202.1"/>
    <property type="molecule type" value="Genomic_DNA"/>
</dbReference>
<keyword evidence="12" id="KW-0472">Membrane</keyword>
<evidence type="ECO:0000256" key="2">
    <source>
        <dbReference type="ARBA" id="ARBA00009865"/>
    </source>
</evidence>
<proteinExistence type="inferred from homology"/>
<evidence type="ECO:0000256" key="1">
    <source>
        <dbReference type="ARBA" id="ARBA00008184"/>
    </source>
</evidence>
<feature type="region of interest" description="Disordered" evidence="11">
    <location>
        <begin position="670"/>
        <end position="737"/>
    </location>
</feature>
<dbReference type="InterPro" id="IPR002043">
    <property type="entry name" value="UDG_fam1"/>
</dbReference>
<comment type="subcellular location">
    <subcellularLocation>
        <location evidence="9">Mitochondrion</location>
    </subcellularLocation>
    <subcellularLocation>
        <location evidence="9">Nucleus</location>
    </subcellularLocation>
</comment>
<evidence type="ECO:0000256" key="5">
    <source>
        <dbReference type="ARBA" id="ARBA00023128"/>
    </source>
</evidence>
<dbReference type="Gene3D" id="3.40.470.10">
    <property type="entry name" value="Uracil-DNA glycosylase-like domain"/>
    <property type="match status" value="1"/>
</dbReference>
<feature type="active site" description="Proton acceptor" evidence="9 10">
    <location>
        <position position="827"/>
    </location>
</feature>
<dbReference type="InterPro" id="IPR018085">
    <property type="entry name" value="Ura-DNA_Glyclase_AS"/>
</dbReference>
<sequence length="1000" mass="106980">MADGTLQPEPISEEPGAGDRLRTTLPSILRPLDLFRHGKQTLPQELNLSFYERHFTRLEPLSGSPTVSFHSDSATDQSSADVSETSELRDEKISSATTRDGTNKQQQSPSRRFYILSRGAILSFILLLAAIIAILVPVLATQLAKRDRNQGVEYAKGANAGTGTTDAYGHPLTPASASDPLSFQYSKAPIRLAVLSNFPDPSIHFDVSTSTWYAFGTNDGAGVLRTTSIDPTDPSLWTTSNIQIATSTDFITWTLQNASGDPLPLVGQWARQGSGKLSSDSASYDGRNDDGSNVPTRHGNSNVAPGLDVDGIDVPLANVWAPDMIPHPSKPATFLLFYSAISAADPQHHHCIGAATATIPGGPYTAISTPIACPTDIGGAIDPVAAVDTDDHNAVYLAYKVDGNSVGHGGECGNTVAPLVPTPIMLQRMADDGVSPDPAHPATQILDRTEVDGPLIEAPSLVKVGKLWYLFYSSGCTRAPSYDVRYATAANISGPYTRHDTPLLRTGDYGLEAPGSVSVRWSQGGVSGGTFSSQKDSAAKQTVESGWKLALHARVRTQRGGVRAMFAAGLEFDAAGEDGFSHPCKSSVDCCVLPGVAWRVNEPPRRHVLCATRLPARDSAIQPCIFCTPTQFMLSLQSLLKHKSVFARIRVVPLTTNFLQHRVIMSSPASAGFKRKAESTPDSTSKKPKANASITSFFGAPKAQPSAPSSASKPGNTTSSAAPASSPLSSSVAAPPPAAKSFDKDAWAASLTPEQRSLLALEINTLDPSYLGPLAAHLVSADFLALKRFLAAEVTSGKKVFPPSADVYSWSRHTPLAAVKVVILGQDPYHNVNQAHGLCFSVRPPTAPPPSLANIFKLLEDEYPGEFKRPLNRGGLLTPWADRGVLMLNTCLTVRAHEANSHAKHGWEAFTQAVIDLVAKKARGAVFLAWGRPAQERVRAVKKMSKHLVLEAVHPSPLSASRGFFDCGHFKKTNKWLRERYGDEGPVDWSLDVKPEVAGT</sequence>
<dbReference type="NCBIfam" id="NF003592">
    <property type="entry name" value="PRK05254.1-5"/>
    <property type="match status" value="1"/>
</dbReference>
<dbReference type="Pfam" id="PF04616">
    <property type="entry name" value="Glyco_hydro_43"/>
    <property type="match status" value="1"/>
</dbReference>
<dbReference type="CDD" id="cd10027">
    <property type="entry name" value="UDG-F1-like"/>
    <property type="match status" value="1"/>
</dbReference>
<evidence type="ECO:0000256" key="7">
    <source>
        <dbReference type="ARBA" id="ARBA00023242"/>
    </source>
</evidence>
<dbReference type="SUPFAM" id="SSF52141">
    <property type="entry name" value="Uracil-DNA glycosylase-like"/>
    <property type="match status" value="1"/>
</dbReference>
<keyword evidence="7 9" id="KW-0539">Nucleus</keyword>
<dbReference type="GO" id="GO:0004553">
    <property type="term" value="F:hydrolase activity, hydrolyzing O-glycosyl compounds"/>
    <property type="evidence" value="ECO:0007669"/>
    <property type="project" value="InterPro"/>
</dbReference>
<dbReference type="InterPro" id="IPR006710">
    <property type="entry name" value="Glyco_hydro_43"/>
</dbReference>
<evidence type="ECO:0000313" key="14">
    <source>
        <dbReference type="EMBL" id="KAB8343202.1"/>
    </source>
</evidence>
<keyword evidence="5 9" id="KW-0496">Mitochondrion</keyword>
<dbReference type="Pfam" id="PF03167">
    <property type="entry name" value="UDG"/>
    <property type="match status" value="1"/>
</dbReference>
<comment type="caution">
    <text evidence="14">The sequence shown here is derived from an EMBL/GenBank/DDBJ whole genome shotgun (WGS) entry which is preliminary data.</text>
</comment>
<dbReference type="CDD" id="cd08999">
    <property type="entry name" value="GH43_ABN-like"/>
    <property type="match status" value="1"/>
</dbReference>
<feature type="compositionally biased region" description="Polar residues" evidence="11">
    <location>
        <begin position="65"/>
        <end position="85"/>
    </location>
</feature>
<dbReference type="GO" id="GO:0004844">
    <property type="term" value="F:uracil DNA N-glycosylase activity"/>
    <property type="evidence" value="ECO:0007669"/>
    <property type="project" value="UniProtKB-UniRule"/>
</dbReference>
<organism evidence="14 15">
    <name type="scientific">Carpinus fangiana</name>
    <dbReference type="NCBI Taxonomy" id="176857"/>
    <lineage>
        <taxon>Eukaryota</taxon>
        <taxon>Viridiplantae</taxon>
        <taxon>Streptophyta</taxon>
        <taxon>Embryophyta</taxon>
        <taxon>Tracheophyta</taxon>
        <taxon>Spermatophyta</taxon>
        <taxon>Magnoliopsida</taxon>
        <taxon>eudicotyledons</taxon>
        <taxon>Gunneridae</taxon>
        <taxon>Pentapetalae</taxon>
        <taxon>rosids</taxon>
        <taxon>fabids</taxon>
        <taxon>Fagales</taxon>
        <taxon>Betulaceae</taxon>
        <taxon>Carpinus</taxon>
    </lineage>
</organism>
<dbReference type="PANTHER" id="PTHR11264">
    <property type="entry name" value="URACIL-DNA GLYCOSYLASE"/>
    <property type="match status" value="1"/>
</dbReference>
<dbReference type="GO" id="GO:0097510">
    <property type="term" value="P:base-excision repair, AP site formation via deaminated base removal"/>
    <property type="evidence" value="ECO:0007669"/>
    <property type="project" value="TreeGrafter"/>
</dbReference>
<gene>
    <name evidence="14" type="ORF">FH972_022792</name>
</gene>
<reference evidence="14 15" key="1">
    <citation type="submission" date="2019-06" db="EMBL/GenBank/DDBJ databases">
        <title>A chromosomal-level reference genome of Carpinus fangiana (Coryloideae, Betulaceae).</title>
        <authorList>
            <person name="Yang X."/>
            <person name="Wang Z."/>
            <person name="Zhang L."/>
            <person name="Hao G."/>
            <person name="Liu J."/>
            <person name="Yang Y."/>
        </authorList>
    </citation>
    <scope>NUCLEOTIDE SEQUENCE [LARGE SCALE GENOMIC DNA]</scope>
    <source>
        <strain evidence="14">Cfa_2016G</strain>
        <tissue evidence="14">Leaf</tissue>
    </source>
</reference>
<evidence type="ECO:0000313" key="15">
    <source>
        <dbReference type="Proteomes" id="UP000327013"/>
    </source>
</evidence>
<dbReference type="InterPro" id="IPR023296">
    <property type="entry name" value="Glyco_hydro_beta-prop_sf"/>
</dbReference>
<evidence type="ECO:0000256" key="4">
    <source>
        <dbReference type="ARBA" id="ARBA00022801"/>
    </source>
</evidence>
<keyword evidence="12" id="KW-1133">Transmembrane helix</keyword>
<dbReference type="FunFam" id="3.40.470.10:FF:000007">
    <property type="entry name" value="Uracil-DNA glycosylase"/>
    <property type="match status" value="1"/>
</dbReference>